<dbReference type="OrthoDB" id="10252247at2759"/>
<protein>
    <recommendedName>
        <fullName evidence="5">RING-type domain-containing protein</fullName>
    </recommendedName>
</protein>
<feature type="domain" description="RING-type" evidence="5">
    <location>
        <begin position="50"/>
        <end position="89"/>
    </location>
</feature>
<dbReference type="InterPro" id="IPR001841">
    <property type="entry name" value="Znf_RING"/>
</dbReference>
<gene>
    <name evidence="6" type="ORF">GMRT_14963</name>
</gene>
<organism evidence="6 7">
    <name type="scientific">Giardia muris</name>
    <dbReference type="NCBI Taxonomy" id="5742"/>
    <lineage>
        <taxon>Eukaryota</taxon>
        <taxon>Metamonada</taxon>
        <taxon>Diplomonadida</taxon>
        <taxon>Hexamitidae</taxon>
        <taxon>Giardiinae</taxon>
        <taxon>Giardia</taxon>
    </lineage>
</organism>
<keyword evidence="7" id="KW-1185">Reference proteome</keyword>
<dbReference type="InterPro" id="IPR017907">
    <property type="entry name" value="Znf_RING_CS"/>
</dbReference>
<dbReference type="AlphaFoldDB" id="A0A4Z1STE4"/>
<dbReference type="GO" id="GO:0008270">
    <property type="term" value="F:zinc ion binding"/>
    <property type="evidence" value="ECO:0007669"/>
    <property type="project" value="UniProtKB-KW"/>
</dbReference>
<reference evidence="6 7" key="1">
    <citation type="submission" date="2019-05" db="EMBL/GenBank/DDBJ databases">
        <title>The compact genome of Giardia muris reveals important steps in the evolution of intestinal protozoan parasites.</title>
        <authorList>
            <person name="Xu F."/>
            <person name="Jimenez-Gonzalez A."/>
            <person name="Einarsson E."/>
            <person name="Astvaldsson A."/>
            <person name="Peirasmaki D."/>
            <person name="Eckmann L."/>
            <person name="Andersson J.O."/>
            <person name="Svard S.G."/>
            <person name="Jerlstrom-Hultqvist J."/>
        </authorList>
    </citation>
    <scope>NUCLEOTIDE SEQUENCE [LARGE SCALE GENOMIC DNA]</scope>
    <source>
        <strain evidence="6 7">Roberts-Thomson</strain>
    </source>
</reference>
<sequence length="673" mass="76294">MSAKALTIRELCLLSGCIRYEKDLDEQRESFQAAYLGRPSIRDTTTDERCCICDDFSFYLYQGACEHQFCERCLYEELSAIGIVHCPICAFNRSKQNQCREDGGTETRASVAGFSFSPDTPSILLRPALPGAIDTFASGKLRAVSSEIFPIAEVHTPLKQREVSIYCPFHKEISPYPSTCNRILSCTTSSLKQIDSHIIECCCETIGRLLNVSNGPLPQAPSKLVLKHSTRPIPYMPFTTVAVTEECRRLFPVSMNNQTSKDIRSPRSLQLDSTHRQHSPRVDVYELPQHRVPFIAHLIVRDFKAEYVERQKLLSNPNHWNVQVILFANPYEAHSQRLFTNIVIGLDILFPNTQREFMEFWVDRERLRQVRILRYAFHIIPCFEGRYTFDLRWSCSISNTLGKVTTFQSRLIKNKLVTHLVVGDNGLPITIQAHLHNLRENPSTIHVRPLVISPQVMSFLDKGAVILQAGFQRGFHYFGKSGSTSSEQNTIPIYTYDEDLEKQLDPSIMPLLLPDLEALFVYAHYCYTVHDACSFLFGCRMHAVDGRSALLLHTGPFLQAVMHIFDVFRYSSTVQVFGVALFLQLSATLPEFGASSPAINALMGRIRRARALHGIANAEIDELILVTSRQVTMKGMNFPVGRFDEENRIPEESILSTTTTEIPVTNTQNEPEV</sequence>
<evidence type="ECO:0000313" key="7">
    <source>
        <dbReference type="Proteomes" id="UP000315496"/>
    </source>
</evidence>
<dbReference type="EMBL" id="VDLU01000002">
    <property type="protein sequence ID" value="TNJ29196.1"/>
    <property type="molecule type" value="Genomic_DNA"/>
</dbReference>
<dbReference type="PROSITE" id="PS50089">
    <property type="entry name" value="ZF_RING_2"/>
    <property type="match status" value="1"/>
</dbReference>
<keyword evidence="1" id="KW-0479">Metal-binding</keyword>
<name>A0A4Z1STE4_GIAMU</name>
<dbReference type="PROSITE" id="PS00518">
    <property type="entry name" value="ZF_RING_1"/>
    <property type="match status" value="1"/>
</dbReference>
<proteinExistence type="predicted"/>
<dbReference type="VEuPathDB" id="GiardiaDB:GMRT_14963"/>
<keyword evidence="2 4" id="KW-0863">Zinc-finger</keyword>
<evidence type="ECO:0000313" key="6">
    <source>
        <dbReference type="EMBL" id="TNJ29196.1"/>
    </source>
</evidence>
<evidence type="ECO:0000256" key="3">
    <source>
        <dbReference type="ARBA" id="ARBA00022833"/>
    </source>
</evidence>
<dbReference type="Proteomes" id="UP000315496">
    <property type="component" value="Chromosome 2"/>
</dbReference>
<dbReference type="SUPFAM" id="SSF57850">
    <property type="entry name" value="RING/U-box"/>
    <property type="match status" value="1"/>
</dbReference>
<accession>A0A4Z1STE4</accession>
<keyword evidence="3" id="KW-0862">Zinc</keyword>
<evidence type="ECO:0000256" key="4">
    <source>
        <dbReference type="PROSITE-ProRule" id="PRU00175"/>
    </source>
</evidence>
<comment type="caution">
    <text evidence="6">The sequence shown here is derived from an EMBL/GenBank/DDBJ whole genome shotgun (WGS) entry which is preliminary data.</text>
</comment>
<evidence type="ECO:0000259" key="5">
    <source>
        <dbReference type="PROSITE" id="PS50089"/>
    </source>
</evidence>
<evidence type="ECO:0000256" key="1">
    <source>
        <dbReference type="ARBA" id="ARBA00022723"/>
    </source>
</evidence>
<evidence type="ECO:0000256" key="2">
    <source>
        <dbReference type="ARBA" id="ARBA00022771"/>
    </source>
</evidence>